<evidence type="ECO:0000259" key="3">
    <source>
        <dbReference type="PROSITE" id="PS50977"/>
    </source>
</evidence>
<dbReference type="Pfam" id="PF00440">
    <property type="entry name" value="TetR_N"/>
    <property type="match status" value="1"/>
</dbReference>
<dbReference type="InterPro" id="IPR001647">
    <property type="entry name" value="HTH_TetR"/>
</dbReference>
<comment type="caution">
    <text evidence="4">The sequence shown here is derived from an EMBL/GenBank/DDBJ whole genome shotgun (WGS) entry which is preliminary data.</text>
</comment>
<dbReference type="OrthoDB" id="9789566at2"/>
<keyword evidence="5" id="KW-1185">Reference proteome</keyword>
<dbReference type="InterPro" id="IPR009057">
    <property type="entry name" value="Homeodomain-like_sf"/>
</dbReference>
<dbReference type="Gene3D" id="1.10.10.60">
    <property type="entry name" value="Homeodomain-like"/>
    <property type="match status" value="1"/>
</dbReference>
<dbReference type="AlphaFoldDB" id="A0A5C5Z941"/>
<dbReference type="PROSITE" id="PS50977">
    <property type="entry name" value="HTH_TETR_2"/>
    <property type="match status" value="1"/>
</dbReference>
<evidence type="ECO:0000256" key="1">
    <source>
        <dbReference type="ARBA" id="ARBA00023125"/>
    </source>
</evidence>
<reference evidence="4 5" key="1">
    <citation type="submission" date="2019-02" db="EMBL/GenBank/DDBJ databases">
        <title>Deep-cultivation of Planctomycetes and their phenomic and genomic characterization uncovers novel biology.</title>
        <authorList>
            <person name="Wiegand S."/>
            <person name="Jogler M."/>
            <person name="Boedeker C."/>
            <person name="Pinto D."/>
            <person name="Vollmers J."/>
            <person name="Rivas-Marin E."/>
            <person name="Kohn T."/>
            <person name="Peeters S.H."/>
            <person name="Heuer A."/>
            <person name="Rast P."/>
            <person name="Oberbeckmann S."/>
            <person name="Bunk B."/>
            <person name="Jeske O."/>
            <person name="Meyerdierks A."/>
            <person name="Storesund J.E."/>
            <person name="Kallscheuer N."/>
            <person name="Luecker S."/>
            <person name="Lage O.M."/>
            <person name="Pohl T."/>
            <person name="Merkel B.J."/>
            <person name="Hornburger P."/>
            <person name="Mueller R.-W."/>
            <person name="Bruemmer F."/>
            <person name="Labrenz M."/>
            <person name="Spormann A.M."/>
            <person name="Op Den Camp H."/>
            <person name="Overmann J."/>
            <person name="Amann R."/>
            <person name="Jetten M.S.M."/>
            <person name="Mascher T."/>
            <person name="Medema M.H."/>
            <person name="Devos D.P."/>
            <person name="Kaster A.-K."/>
            <person name="Ovreas L."/>
            <person name="Rohde M."/>
            <person name="Galperin M.Y."/>
            <person name="Jogler C."/>
        </authorList>
    </citation>
    <scope>NUCLEOTIDE SEQUENCE [LARGE SCALE GENOMIC DNA]</scope>
    <source>
        <strain evidence="4 5">CA13</strain>
    </source>
</reference>
<sequence length="232" mass="25994">MDARTRLLNAAGPIFALHGFTRATVREICAAADVNIASVGYYFGDKLGLYRGVIAQIRMEREAAFPVPEQVESDPRRELYRLVRTLLSRMLSSDVKTGNDRWEMDLLLREMQSPTPVLAELVRDYFEPMLDRLKSVIGALLDQDASTIEVEQLALSTVGQCLYYRVSGSVLGILIPAQRRQEHYDIESLSQHVTAVMLATTDQTGLRKYKSELVDMNLTVLGSNAKPSINEN</sequence>
<feature type="domain" description="HTH tetR-type" evidence="3">
    <location>
        <begin position="1"/>
        <end position="61"/>
    </location>
</feature>
<dbReference type="InterPro" id="IPR015292">
    <property type="entry name" value="Tscrpt_reg_YbiH_C"/>
</dbReference>
<name>A0A5C5Z941_9BACT</name>
<dbReference type="RefSeq" id="WP_146401255.1">
    <property type="nucleotide sequence ID" value="NZ_SJPJ01000001.1"/>
</dbReference>
<evidence type="ECO:0000313" key="4">
    <source>
        <dbReference type="EMBL" id="TWT83842.1"/>
    </source>
</evidence>
<dbReference type="InterPro" id="IPR050109">
    <property type="entry name" value="HTH-type_TetR-like_transc_reg"/>
</dbReference>
<dbReference type="PANTHER" id="PTHR30055:SF226">
    <property type="entry name" value="HTH-TYPE TRANSCRIPTIONAL REGULATOR PKSA"/>
    <property type="match status" value="1"/>
</dbReference>
<dbReference type="Pfam" id="PF09209">
    <property type="entry name" value="CecR_C"/>
    <property type="match status" value="1"/>
</dbReference>
<dbReference type="GO" id="GO:0003700">
    <property type="term" value="F:DNA-binding transcription factor activity"/>
    <property type="evidence" value="ECO:0007669"/>
    <property type="project" value="TreeGrafter"/>
</dbReference>
<dbReference type="Proteomes" id="UP000315010">
    <property type="component" value="Unassembled WGS sequence"/>
</dbReference>
<dbReference type="Gene3D" id="1.10.357.10">
    <property type="entry name" value="Tetracycline Repressor, domain 2"/>
    <property type="match status" value="1"/>
</dbReference>
<dbReference type="InterPro" id="IPR036271">
    <property type="entry name" value="Tet_transcr_reg_TetR-rel_C_sf"/>
</dbReference>
<evidence type="ECO:0000256" key="2">
    <source>
        <dbReference type="PROSITE-ProRule" id="PRU00335"/>
    </source>
</evidence>
<feature type="DNA-binding region" description="H-T-H motif" evidence="2">
    <location>
        <begin position="24"/>
        <end position="43"/>
    </location>
</feature>
<dbReference type="SUPFAM" id="SSF48498">
    <property type="entry name" value="Tetracyclin repressor-like, C-terminal domain"/>
    <property type="match status" value="1"/>
</dbReference>
<proteinExistence type="predicted"/>
<dbReference type="EMBL" id="SJPJ01000001">
    <property type="protein sequence ID" value="TWT83842.1"/>
    <property type="molecule type" value="Genomic_DNA"/>
</dbReference>
<keyword evidence="1 2" id="KW-0238">DNA-binding</keyword>
<dbReference type="PANTHER" id="PTHR30055">
    <property type="entry name" value="HTH-TYPE TRANSCRIPTIONAL REGULATOR RUTR"/>
    <property type="match status" value="1"/>
</dbReference>
<dbReference type="SUPFAM" id="SSF46689">
    <property type="entry name" value="Homeodomain-like"/>
    <property type="match status" value="1"/>
</dbReference>
<organism evidence="4 5">
    <name type="scientific">Novipirellula herctigrandis</name>
    <dbReference type="NCBI Taxonomy" id="2527986"/>
    <lineage>
        <taxon>Bacteria</taxon>
        <taxon>Pseudomonadati</taxon>
        <taxon>Planctomycetota</taxon>
        <taxon>Planctomycetia</taxon>
        <taxon>Pirellulales</taxon>
        <taxon>Pirellulaceae</taxon>
        <taxon>Novipirellula</taxon>
    </lineage>
</organism>
<gene>
    <name evidence="4" type="ORF">CA13_53150</name>
</gene>
<evidence type="ECO:0000313" key="5">
    <source>
        <dbReference type="Proteomes" id="UP000315010"/>
    </source>
</evidence>
<protein>
    <submittedName>
        <fullName evidence="4">Putative DNA-binding transcriptional regulator</fullName>
    </submittedName>
</protein>
<accession>A0A5C5Z941</accession>
<dbReference type="GO" id="GO:0000976">
    <property type="term" value="F:transcription cis-regulatory region binding"/>
    <property type="evidence" value="ECO:0007669"/>
    <property type="project" value="TreeGrafter"/>
</dbReference>